<comment type="subcellular location">
    <subcellularLocation>
        <location evidence="1">Membrane</location>
        <topology evidence="1">Multi-pass membrane protein</topology>
    </subcellularLocation>
</comment>
<name>A0A1N7P046_9GAMM</name>
<dbReference type="EMBL" id="FTOH01000008">
    <property type="protein sequence ID" value="SIT03921.1"/>
    <property type="molecule type" value="Genomic_DNA"/>
</dbReference>
<evidence type="ECO:0000256" key="2">
    <source>
        <dbReference type="ARBA" id="ARBA00022692"/>
    </source>
</evidence>
<dbReference type="Proteomes" id="UP000185639">
    <property type="component" value="Unassembled WGS sequence"/>
</dbReference>
<evidence type="ECO:0000256" key="4">
    <source>
        <dbReference type="ARBA" id="ARBA00023136"/>
    </source>
</evidence>
<dbReference type="OrthoDB" id="8576060at2"/>
<feature type="transmembrane region" description="Helical" evidence="5">
    <location>
        <begin position="295"/>
        <end position="316"/>
    </location>
</feature>
<keyword evidence="7" id="KW-0436">Ligase</keyword>
<evidence type="ECO:0000256" key="3">
    <source>
        <dbReference type="ARBA" id="ARBA00022989"/>
    </source>
</evidence>
<dbReference type="InterPro" id="IPR051533">
    <property type="entry name" value="WaaL-like"/>
</dbReference>
<accession>A0A1N7P046</accession>
<dbReference type="GO" id="GO:0016874">
    <property type="term" value="F:ligase activity"/>
    <property type="evidence" value="ECO:0007669"/>
    <property type="project" value="UniProtKB-KW"/>
</dbReference>
<evidence type="ECO:0000259" key="6">
    <source>
        <dbReference type="Pfam" id="PF04932"/>
    </source>
</evidence>
<keyword evidence="4 5" id="KW-0472">Membrane</keyword>
<feature type="domain" description="O-antigen ligase-related" evidence="6">
    <location>
        <begin position="152"/>
        <end position="303"/>
    </location>
</feature>
<evidence type="ECO:0000313" key="8">
    <source>
        <dbReference type="Proteomes" id="UP000185639"/>
    </source>
</evidence>
<organism evidence="7 8">
    <name type="scientific">Thalassolituus maritimus</name>
    <dbReference type="NCBI Taxonomy" id="484498"/>
    <lineage>
        <taxon>Bacteria</taxon>
        <taxon>Pseudomonadati</taxon>
        <taxon>Pseudomonadota</taxon>
        <taxon>Gammaproteobacteria</taxon>
        <taxon>Oceanospirillales</taxon>
        <taxon>Oceanospirillaceae</taxon>
        <taxon>Thalassolituus</taxon>
    </lineage>
</organism>
<dbReference type="Pfam" id="PF04932">
    <property type="entry name" value="Wzy_C"/>
    <property type="match status" value="1"/>
</dbReference>
<dbReference type="AlphaFoldDB" id="A0A1N7P046"/>
<keyword evidence="3 5" id="KW-1133">Transmembrane helix</keyword>
<gene>
    <name evidence="7" type="ORF">SAMN05421686_10834</name>
</gene>
<feature type="transmembrane region" description="Helical" evidence="5">
    <location>
        <begin position="188"/>
        <end position="206"/>
    </location>
</feature>
<dbReference type="PANTHER" id="PTHR37422:SF23">
    <property type="entry name" value="TEICHURONIC ACID BIOSYNTHESIS PROTEIN TUAE"/>
    <property type="match status" value="1"/>
</dbReference>
<feature type="transmembrane region" description="Helical" evidence="5">
    <location>
        <begin position="25"/>
        <end position="44"/>
    </location>
</feature>
<proteinExistence type="predicted"/>
<feature type="transmembrane region" description="Helical" evidence="5">
    <location>
        <begin position="141"/>
        <end position="159"/>
    </location>
</feature>
<evidence type="ECO:0000256" key="5">
    <source>
        <dbReference type="SAM" id="Phobius"/>
    </source>
</evidence>
<feature type="transmembrane region" description="Helical" evidence="5">
    <location>
        <begin position="56"/>
        <end position="73"/>
    </location>
</feature>
<dbReference type="STRING" id="484498.SAMN05421686_10834"/>
<dbReference type="InterPro" id="IPR007016">
    <property type="entry name" value="O-antigen_ligase-rel_domated"/>
</dbReference>
<feature type="transmembrane region" description="Helical" evidence="5">
    <location>
        <begin position="165"/>
        <end position="183"/>
    </location>
</feature>
<evidence type="ECO:0000313" key="7">
    <source>
        <dbReference type="EMBL" id="SIT03921.1"/>
    </source>
</evidence>
<protein>
    <submittedName>
        <fullName evidence="7">O-antigen ligase</fullName>
    </submittedName>
</protein>
<feature type="transmembrane region" description="Helical" evidence="5">
    <location>
        <begin position="116"/>
        <end position="134"/>
    </location>
</feature>
<sequence length="374" mass="40685">MAILLSCVIAFRDADFLKHLYRYRWLAGSLGSVALVSVFSWVFREYEAAPFRSVKPYLTLVAIIPLVLAMRTLNFRRGHISLITILAGLSLGTYALSEVWEGTHGRWDATENAVEFGNYAALIGGLLLILSTQLHTAKCKWPIIGLSLVGSLAAFYVSYKSGTRSSAGIALLAAFCVCGYLLFSLKNWFVLALLGTCFVGAAFTISETGRFSTLESELSKAFAGGYSSGSLGQRLELWRLSGCIVSEFPVLGAGTGSFKYAQLDHWPESCGVRLWAPKGYYSQAHSAYFQSLATMGYLGLVSLMALFAMLISAALLNIRSGGLFLAFVVSSFMVAGITVDLFFKDFMVARFVLLTSLCLVWLQHNDTGGLKGVT</sequence>
<feature type="transmembrane region" description="Helical" evidence="5">
    <location>
        <begin position="80"/>
        <end position="96"/>
    </location>
</feature>
<dbReference type="PANTHER" id="PTHR37422">
    <property type="entry name" value="TEICHURONIC ACID BIOSYNTHESIS PROTEIN TUAE"/>
    <property type="match status" value="1"/>
</dbReference>
<dbReference type="GO" id="GO:0016020">
    <property type="term" value="C:membrane"/>
    <property type="evidence" value="ECO:0007669"/>
    <property type="project" value="UniProtKB-SubCell"/>
</dbReference>
<keyword evidence="2 5" id="KW-0812">Transmembrane</keyword>
<feature type="transmembrane region" description="Helical" evidence="5">
    <location>
        <begin position="323"/>
        <end position="343"/>
    </location>
</feature>
<reference evidence="8" key="1">
    <citation type="submission" date="2017-01" db="EMBL/GenBank/DDBJ databases">
        <authorList>
            <person name="Varghese N."/>
            <person name="Submissions S."/>
        </authorList>
    </citation>
    <scope>NUCLEOTIDE SEQUENCE [LARGE SCALE GENOMIC DNA]</scope>
    <source>
        <strain evidence="8">DSM 24913</strain>
    </source>
</reference>
<dbReference type="RefSeq" id="WP_076516777.1">
    <property type="nucleotide sequence ID" value="NZ_FTOH01000008.1"/>
</dbReference>
<keyword evidence="8" id="KW-1185">Reference proteome</keyword>
<evidence type="ECO:0000256" key="1">
    <source>
        <dbReference type="ARBA" id="ARBA00004141"/>
    </source>
</evidence>